<dbReference type="EMBL" id="JAGDEL010000021">
    <property type="protein sequence ID" value="MBO1514297.1"/>
    <property type="molecule type" value="Genomic_DNA"/>
</dbReference>
<dbReference type="GO" id="GO:0008168">
    <property type="term" value="F:methyltransferase activity"/>
    <property type="evidence" value="ECO:0007669"/>
    <property type="project" value="UniProtKB-KW"/>
</dbReference>
<evidence type="ECO:0000256" key="4">
    <source>
        <dbReference type="ARBA" id="ARBA00022679"/>
    </source>
</evidence>
<comment type="catalytic activity">
    <reaction evidence="6">
        <text>a 2'-deoxyadenosine in DNA + S-adenosyl-L-methionine = an N(6)-methyl-2'-deoxyadenosine in DNA + S-adenosyl-L-homocysteine + H(+)</text>
        <dbReference type="Rhea" id="RHEA:15197"/>
        <dbReference type="Rhea" id="RHEA-COMP:12418"/>
        <dbReference type="Rhea" id="RHEA-COMP:12419"/>
        <dbReference type="ChEBI" id="CHEBI:15378"/>
        <dbReference type="ChEBI" id="CHEBI:57856"/>
        <dbReference type="ChEBI" id="CHEBI:59789"/>
        <dbReference type="ChEBI" id="CHEBI:90615"/>
        <dbReference type="ChEBI" id="CHEBI:90616"/>
        <dbReference type="EC" id="2.1.1.72"/>
    </reaction>
</comment>
<evidence type="ECO:0000313" key="7">
    <source>
        <dbReference type="EMBL" id="MBO1514297.1"/>
    </source>
</evidence>
<dbReference type="PANTHER" id="PTHR30481:SF2">
    <property type="entry name" value="SITE-SPECIFIC DNA-METHYLTRANSFERASE (ADENINE-SPECIFIC)"/>
    <property type="match status" value="1"/>
</dbReference>
<evidence type="ECO:0000256" key="2">
    <source>
        <dbReference type="ARBA" id="ARBA00011900"/>
    </source>
</evidence>
<dbReference type="Proteomes" id="UP000663981">
    <property type="component" value="Unassembled WGS sequence"/>
</dbReference>
<dbReference type="SUPFAM" id="SSF53335">
    <property type="entry name" value="S-adenosyl-L-methionine-dependent methyltransferases"/>
    <property type="match status" value="1"/>
</dbReference>
<keyword evidence="3 7" id="KW-0489">Methyltransferase</keyword>
<dbReference type="RefSeq" id="WP_207981213.1">
    <property type="nucleotide sequence ID" value="NZ_JAGDEL010000021.1"/>
</dbReference>
<dbReference type="PIRSF" id="PIRSF000398">
    <property type="entry name" value="M_m6A_EcoRV"/>
    <property type="match status" value="1"/>
</dbReference>
<evidence type="ECO:0000256" key="3">
    <source>
        <dbReference type="ARBA" id="ARBA00022603"/>
    </source>
</evidence>
<keyword evidence="8" id="KW-1185">Reference proteome</keyword>
<keyword evidence="5" id="KW-0949">S-adenosyl-L-methionine</keyword>
<name>A0ABS3N7M6_9BACI</name>
<gene>
    <name evidence="7" type="ORF">I7822_21980</name>
</gene>
<evidence type="ECO:0000256" key="6">
    <source>
        <dbReference type="ARBA" id="ARBA00047942"/>
    </source>
</evidence>
<comment type="caution">
    <text evidence="7">The sequence shown here is derived from an EMBL/GenBank/DDBJ whole genome shotgun (WGS) entry which is preliminary data.</text>
</comment>
<organism evidence="7 8">
    <name type="scientific">Metabacillus bambusae</name>
    <dbReference type="NCBI Taxonomy" id="2795218"/>
    <lineage>
        <taxon>Bacteria</taxon>
        <taxon>Bacillati</taxon>
        <taxon>Bacillota</taxon>
        <taxon>Bacilli</taxon>
        <taxon>Bacillales</taxon>
        <taxon>Bacillaceae</taxon>
        <taxon>Metabacillus</taxon>
    </lineage>
</organism>
<accession>A0ABS3N7M6</accession>
<keyword evidence="4" id="KW-0808">Transferase</keyword>
<comment type="similarity">
    <text evidence="1">Belongs to the N(4)/N(6)-methyltransferase family.</text>
</comment>
<dbReference type="Gene3D" id="1.10.1020.10">
    <property type="entry name" value="Adenine-specific Methyltransferase, Domain 2"/>
    <property type="match status" value="1"/>
</dbReference>
<sequence>MSNYSPLRYPGGKYKTYRYIKPLILKNKCTTYIEPFAGGAAVALSLLIEGIVRRVIINDYDRSIYALWYSILNYPDELIQLIINTDITMDEWYQQKEIQNNKLNAPILELGFSTLFLNRTNRSGIIKAGVIGGKNQNSEYQMDCRFPKNKLINKIKLISHHKDQIEIHNLDALDFIDNIIKRTRNSFTFFDPPYFKQGPNLYTNFYKFKDHMELSEKIQKELKNRKWIVTYDHEIEIKQMYKKLPYIEYYLNYTAQNKTKGIEYMFYSKCTNIGEPDNYLNTFYPLFDLAH</sequence>
<dbReference type="InterPro" id="IPR012327">
    <property type="entry name" value="MeTrfase_D12"/>
</dbReference>
<dbReference type="Pfam" id="PF02086">
    <property type="entry name" value="MethyltransfD12"/>
    <property type="match status" value="1"/>
</dbReference>
<evidence type="ECO:0000256" key="5">
    <source>
        <dbReference type="ARBA" id="ARBA00022691"/>
    </source>
</evidence>
<dbReference type="InterPro" id="IPR029063">
    <property type="entry name" value="SAM-dependent_MTases_sf"/>
</dbReference>
<protein>
    <recommendedName>
        <fullName evidence="2">site-specific DNA-methyltransferase (adenine-specific)</fullName>
        <ecNumber evidence="2">2.1.1.72</ecNumber>
    </recommendedName>
</protein>
<reference evidence="7 8" key="1">
    <citation type="submission" date="2021-03" db="EMBL/GenBank/DDBJ databases">
        <title>Whole genome sequence of Metabacillus bambusae BG109.</title>
        <authorList>
            <person name="Jeong J.W."/>
        </authorList>
    </citation>
    <scope>NUCLEOTIDE SEQUENCE [LARGE SCALE GENOMIC DNA]</scope>
    <source>
        <strain evidence="7 8">BG109</strain>
    </source>
</reference>
<dbReference type="InterPro" id="IPR023095">
    <property type="entry name" value="Ade_MeTrfase_dom_2"/>
</dbReference>
<evidence type="ECO:0000256" key="1">
    <source>
        <dbReference type="ARBA" id="ARBA00006594"/>
    </source>
</evidence>
<dbReference type="PRINTS" id="PR00505">
    <property type="entry name" value="D12N6MTFRASE"/>
</dbReference>
<dbReference type="InterPro" id="IPR012263">
    <property type="entry name" value="M_m6A_EcoRV"/>
</dbReference>
<dbReference type="GO" id="GO:0032259">
    <property type="term" value="P:methylation"/>
    <property type="evidence" value="ECO:0007669"/>
    <property type="project" value="UniProtKB-KW"/>
</dbReference>
<evidence type="ECO:0000313" key="8">
    <source>
        <dbReference type="Proteomes" id="UP000663981"/>
    </source>
</evidence>
<dbReference type="EC" id="2.1.1.72" evidence="2"/>
<dbReference type="Gene3D" id="3.40.50.150">
    <property type="entry name" value="Vaccinia Virus protein VP39"/>
    <property type="match status" value="1"/>
</dbReference>
<proteinExistence type="inferred from homology"/>
<dbReference type="PANTHER" id="PTHR30481">
    <property type="entry name" value="DNA ADENINE METHYLASE"/>
    <property type="match status" value="1"/>
</dbReference>